<proteinExistence type="predicted"/>
<dbReference type="Proteomes" id="UP000076154">
    <property type="component" value="Unassembled WGS sequence"/>
</dbReference>
<organism evidence="1 2">
    <name type="scientific">Hypsizygus marmoreus</name>
    <name type="common">White beech mushroom</name>
    <name type="synonym">Agaricus marmoreus</name>
    <dbReference type="NCBI Taxonomy" id="39966"/>
    <lineage>
        <taxon>Eukaryota</taxon>
        <taxon>Fungi</taxon>
        <taxon>Dikarya</taxon>
        <taxon>Basidiomycota</taxon>
        <taxon>Agaricomycotina</taxon>
        <taxon>Agaricomycetes</taxon>
        <taxon>Agaricomycetidae</taxon>
        <taxon>Agaricales</taxon>
        <taxon>Tricholomatineae</taxon>
        <taxon>Lyophyllaceae</taxon>
        <taxon>Hypsizygus</taxon>
    </lineage>
</organism>
<keyword evidence="2" id="KW-1185">Reference proteome</keyword>
<gene>
    <name evidence="1" type="ORF">Hypma_014258</name>
</gene>
<comment type="caution">
    <text evidence="1">The sequence shown here is derived from an EMBL/GenBank/DDBJ whole genome shotgun (WGS) entry which is preliminary data.</text>
</comment>
<evidence type="ECO:0000313" key="1">
    <source>
        <dbReference type="EMBL" id="RDB19104.1"/>
    </source>
</evidence>
<sequence length="217" mass="23986">MISLSSVQRHRLSNTFWWRESGSKITSLVEMRIESQEILASTGVVQARGLKKRRCIMTRAPGDCNQIGIRLTFLESQTQENLFDEVLIARHLEAVAQLDTHSPESARCRQLAIWESPVDNAPLSLLTLLPSICAACALIVGLLFDAPTLPTVLVRRGHGILRLAAYISVLDSQRSVWASRENAHSYFAFPLVKRSALSTLHSGLSAMHLVEGGARES</sequence>
<reference evidence="1" key="1">
    <citation type="submission" date="2018-04" db="EMBL/GenBank/DDBJ databases">
        <title>Whole genome sequencing of Hypsizygus marmoreus.</title>
        <authorList>
            <person name="Choi I.-G."/>
            <person name="Min B."/>
            <person name="Kim J.-G."/>
            <person name="Kim S."/>
            <person name="Oh Y.-L."/>
            <person name="Kong W.-S."/>
            <person name="Park H."/>
            <person name="Jeong J."/>
            <person name="Song E.-S."/>
        </authorList>
    </citation>
    <scope>NUCLEOTIDE SEQUENCE [LARGE SCALE GENOMIC DNA]</scope>
    <source>
        <strain evidence="1">51987-8</strain>
    </source>
</reference>
<protein>
    <submittedName>
        <fullName evidence="1">Uncharacterized protein</fullName>
    </submittedName>
</protein>
<dbReference type="InParanoid" id="A0A369JI74"/>
<dbReference type="EMBL" id="LUEZ02000084">
    <property type="protein sequence ID" value="RDB19104.1"/>
    <property type="molecule type" value="Genomic_DNA"/>
</dbReference>
<evidence type="ECO:0000313" key="2">
    <source>
        <dbReference type="Proteomes" id="UP000076154"/>
    </source>
</evidence>
<dbReference type="AlphaFoldDB" id="A0A369JI74"/>
<name>A0A369JI74_HYPMA</name>
<accession>A0A369JI74</accession>